<dbReference type="InterPro" id="IPR014729">
    <property type="entry name" value="Rossmann-like_a/b/a_fold"/>
</dbReference>
<dbReference type="EMBL" id="UINC01034916">
    <property type="protein sequence ID" value="SVB26495.1"/>
    <property type="molecule type" value="Genomic_DNA"/>
</dbReference>
<evidence type="ECO:0000256" key="3">
    <source>
        <dbReference type="ARBA" id="ARBA00022723"/>
    </source>
</evidence>
<dbReference type="PANTHER" id="PTHR42914:SF1">
    <property type="entry name" value="7-CYANO-7-DEAZAGUANINE SYNTHASE"/>
    <property type="match status" value="1"/>
</dbReference>
<dbReference type="AlphaFoldDB" id="A0A382CK93"/>
<organism evidence="10">
    <name type="scientific">marine metagenome</name>
    <dbReference type="NCBI Taxonomy" id="408172"/>
    <lineage>
        <taxon>unclassified sequences</taxon>
        <taxon>metagenomes</taxon>
        <taxon>ecological metagenomes</taxon>
    </lineage>
</organism>
<comment type="pathway">
    <text evidence="1">Purine metabolism; 7-cyano-7-deazaguanine biosynthesis.</text>
</comment>
<evidence type="ECO:0000313" key="10">
    <source>
        <dbReference type="EMBL" id="SVB26495.1"/>
    </source>
</evidence>
<dbReference type="GO" id="GO:0016874">
    <property type="term" value="F:ligase activity"/>
    <property type="evidence" value="ECO:0007669"/>
    <property type="project" value="UniProtKB-KW"/>
</dbReference>
<keyword evidence="6" id="KW-0067">ATP-binding</keyword>
<reference evidence="10" key="1">
    <citation type="submission" date="2018-05" db="EMBL/GenBank/DDBJ databases">
        <authorList>
            <person name="Lanie J.A."/>
            <person name="Ng W.-L."/>
            <person name="Kazmierczak K.M."/>
            <person name="Andrzejewski T.M."/>
            <person name="Davidsen T.M."/>
            <person name="Wayne K.J."/>
            <person name="Tettelin H."/>
            <person name="Glass J.I."/>
            <person name="Rusch D."/>
            <person name="Podicherti R."/>
            <person name="Tsui H.-C.T."/>
            <person name="Winkler M.E."/>
        </authorList>
    </citation>
    <scope>NUCLEOTIDE SEQUENCE</scope>
</reference>
<protein>
    <recommendedName>
        <fullName evidence="8">7-cyano-7-deazaguanine synthase</fullName>
        <ecNumber evidence="8">6.3.4.20</ecNumber>
    </recommendedName>
</protein>
<sequence>MSKALVVLSGGQDSTTCLYWALRQYDEVVAVTFDYGQRHAIEIEAAREIAEHAGIEWELVRIPPLGGDSPLTELAQEVKQYESADALPGGIEDTFVPGRNIIFFALAANR</sequence>
<keyword evidence="5" id="KW-0862">Zinc</keyword>
<dbReference type="Pfam" id="PF06508">
    <property type="entry name" value="QueC"/>
    <property type="match status" value="1"/>
</dbReference>
<keyword evidence="3" id="KW-0479">Metal-binding</keyword>
<dbReference type="SUPFAM" id="SSF52402">
    <property type="entry name" value="Adenine nucleotide alpha hydrolases-like"/>
    <property type="match status" value="1"/>
</dbReference>
<dbReference type="GO" id="GO:0005524">
    <property type="term" value="F:ATP binding"/>
    <property type="evidence" value="ECO:0007669"/>
    <property type="project" value="UniProtKB-KW"/>
</dbReference>
<keyword evidence="4" id="KW-0547">Nucleotide-binding</keyword>
<keyword evidence="2" id="KW-0436">Ligase</keyword>
<evidence type="ECO:0000256" key="5">
    <source>
        <dbReference type="ARBA" id="ARBA00022833"/>
    </source>
</evidence>
<evidence type="ECO:0000256" key="2">
    <source>
        <dbReference type="ARBA" id="ARBA00022598"/>
    </source>
</evidence>
<feature type="non-terminal residue" evidence="10">
    <location>
        <position position="110"/>
    </location>
</feature>
<comment type="similarity">
    <text evidence="7">Belongs to the QueC family.</text>
</comment>
<dbReference type="InterPro" id="IPR018317">
    <property type="entry name" value="QueC"/>
</dbReference>
<evidence type="ECO:0000256" key="8">
    <source>
        <dbReference type="ARBA" id="ARBA00039149"/>
    </source>
</evidence>
<evidence type="ECO:0000256" key="9">
    <source>
        <dbReference type="ARBA" id="ARBA00047890"/>
    </source>
</evidence>
<comment type="catalytic activity">
    <reaction evidence="9">
        <text>7-carboxy-7-carbaguanine + NH4(+) + 2 ATP = 7-cyano-7-carbaguanine + 2 AMP + 2 diphosphate + 2 H(+)</text>
        <dbReference type="Rhea" id="RHEA:27982"/>
        <dbReference type="ChEBI" id="CHEBI:15378"/>
        <dbReference type="ChEBI" id="CHEBI:28938"/>
        <dbReference type="ChEBI" id="CHEBI:30616"/>
        <dbReference type="ChEBI" id="CHEBI:33019"/>
        <dbReference type="ChEBI" id="CHEBI:45075"/>
        <dbReference type="ChEBI" id="CHEBI:61036"/>
        <dbReference type="ChEBI" id="CHEBI:456215"/>
        <dbReference type="EC" id="6.3.4.20"/>
    </reaction>
</comment>
<dbReference type="EC" id="6.3.4.20" evidence="8"/>
<name>A0A382CK93_9ZZZZ</name>
<proteinExistence type="inferred from homology"/>
<evidence type="ECO:0000256" key="4">
    <source>
        <dbReference type="ARBA" id="ARBA00022741"/>
    </source>
</evidence>
<accession>A0A382CK93</accession>
<gene>
    <name evidence="10" type="ORF">METZ01_LOCUS179349</name>
</gene>
<evidence type="ECO:0000256" key="1">
    <source>
        <dbReference type="ARBA" id="ARBA00005061"/>
    </source>
</evidence>
<dbReference type="Gene3D" id="3.40.50.620">
    <property type="entry name" value="HUPs"/>
    <property type="match status" value="1"/>
</dbReference>
<dbReference type="GO" id="GO:0046872">
    <property type="term" value="F:metal ion binding"/>
    <property type="evidence" value="ECO:0007669"/>
    <property type="project" value="UniProtKB-KW"/>
</dbReference>
<evidence type="ECO:0000256" key="6">
    <source>
        <dbReference type="ARBA" id="ARBA00022840"/>
    </source>
</evidence>
<evidence type="ECO:0000256" key="7">
    <source>
        <dbReference type="ARBA" id="ARBA00037993"/>
    </source>
</evidence>
<dbReference type="PANTHER" id="PTHR42914">
    <property type="entry name" value="7-CYANO-7-DEAZAGUANINE SYNTHASE"/>
    <property type="match status" value="1"/>
</dbReference>